<comment type="caution">
    <text evidence="1">The sequence shown here is derived from an EMBL/GenBank/DDBJ whole genome shotgun (WGS) entry which is preliminary data.</text>
</comment>
<evidence type="ECO:0000313" key="2">
    <source>
        <dbReference type="Proteomes" id="UP000324222"/>
    </source>
</evidence>
<reference evidence="1 2" key="1">
    <citation type="submission" date="2019-05" db="EMBL/GenBank/DDBJ databases">
        <title>Another draft genome of Portunus trituberculatus and its Hox gene families provides insights of decapod evolution.</title>
        <authorList>
            <person name="Jeong J.-H."/>
            <person name="Song I."/>
            <person name="Kim S."/>
            <person name="Choi T."/>
            <person name="Kim D."/>
            <person name="Ryu S."/>
            <person name="Kim W."/>
        </authorList>
    </citation>
    <scope>NUCLEOTIDE SEQUENCE [LARGE SCALE GENOMIC DNA]</scope>
    <source>
        <tissue evidence="1">Muscle</tissue>
    </source>
</reference>
<keyword evidence="2" id="KW-1185">Reference proteome</keyword>
<dbReference type="EMBL" id="VSRR010034583">
    <property type="protein sequence ID" value="MPC72351.1"/>
    <property type="molecule type" value="Genomic_DNA"/>
</dbReference>
<proteinExistence type="predicted"/>
<sequence>MSTKCSNLTVKCVPVLKWLKGTLMIYLYPFSTMTRFHIHSAYYLMILYPFRNLYGD</sequence>
<dbReference type="Proteomes" id="UP000324222">
    <property type="component" value="Unassembled WGS sequence"/>
</dbReference>
<dbReference type="AlphaFoldDB" id="A0A5B7HHQ0"/>
<protein>
    <submittedName>
        <fullName evidence="1">Uncharacterized protein</fullName>
    </submittedName>
</protein>
<accession>A0A5B7HHQ0</accession>
<name>A0A5B7HHQ0_PORTR</name>
<evidence type="ECO:0000313" key="1">
    <source>
        <dbReference type="EMBL" id="MPC72351.1"/>
    </source>
</evidence>
<gene>
    <name evidence="1" type="ORF">E2C01_066654</name>
</gene>
<organism evidence="1 2">
    <name type="scientific">Portunus trituberculatus</name>
    <name type="common">Swimming crab</name>
    <name type="synonym">Neptunus trituberculatus</name>
    <dbReference type="NCBI Taxonomy" id="210409"/>
    <lineage>
        <taxon>Eukaryota</taxon>
        <taxon>Metazoa</taxon>
        <taxon>Ecdysozoa</taxon>
        <taxon>Arthropoda</taxon>
        <taxon>Crustacea</taxon>
        <taxon>Multicrustacea</taxon>
        <taxon>Malacostraca</taxon>
        <taxon>Eumalacostraca</taxon>
        <taxon>Eucarida</taxon>
        <taxon>Decapoda</taxon>
        <taxon>Pleocyemata</taxon>
        <taxon>Brachyura</taxon>
        <taxon>Eubrachyura</taxon>
        <taxon>Portunoidea</taxon>
        <taxon>Portunidae</taxon>
        <taxon>Portuninae</taxon>
        <taxon>Portunus</taxon>
    </lineage>
</organism>